<feature type="compositionally biased region" description="Polar residues" evidence="1">
    <location>
        <begin position="194"/>
        <end position="203"/>
    </location>
</feature>
<dbReference type="EMBL" id="OV170224">
    <property type="protein sequence ID" value="CAH0724047.1"/>
    <property type="molecule type" value="Genomic_DNA"/>
</dbReference>
<name>A0A8J9W238_9NEOP</name>
<feature type="non-terminal residue" evidence="2">
    <location>
        <position position="928"/>
    </location>
</feature>
<evidence type="ECO:0000313" key="2">
    <source>
        <dbReference type="EMBL" id="CAH0724047.1"/>
    </source>
</evidence>
<gene>
    <name evidence="2" type="ORF">BINO364_LOCUS9806</name>
</gene>
<feature type="compositionally biased region" description="Polar residues" evidence="1">
    <location>
        <begin position="389"/>
        <end position="403"/>
    </location>
</feature>
<accession>A0A8J9W238</accession>
<dbReference type="AlphaFoldDB" id="A0A8J9W238"/>
<feature type="region of interest" description="Disordered" evidence="1">
    <location>
        <begin position="528"/>
        <end position="731"/>
    </location>
</feature>
<evidence type="ECO:0000313" key="3">
    <source>
        <dbReference type="Proteomes" id="UP000838878"/>
    </source>
</evidence>
<feature type="compositionally biased region" description="Basic and acidic residues" evidence="1">
    <location>
        <begin position="442"/>
        <end position="453"/>
    </location>
</feature>
<feature type="region of interest" description="Disordered" evidence="1">
    <location>
        <begin position="384"/>
        <end position="493"/>
    </location>
</feature>
<feature type="compositionally biased region" description="Polar residues" evidence="1">
    <location>
        <begin position="821"/>
        <end position="836"/>
    </location>
</feature>
<feature type="region of interest" description="Disordered" evidence="1">
    <location>
        <begin position="189"/>
        <end position="225"/>
    </location>
</feature>
<feature type="compositionally biased region" description="Basic and acidic residues" evidence="1">
    <location>
        <begin position="408"/>
        <end position="433"/>
    </location>
</feature>
<evidence type="ECO:0000256" key="1">
    <source>
        <dbReference type="SAM" id="MobiDB-lite"/>
    </source>
</evidence>
<feature type="region of interest" description="Disordered" evidence="1">
    <location>
        <begin position="817"/>
        <end position="871"/>
    </location>
</feature>
<reference evidence="2" key="1">
    <citation type="submission" date="2021-12" db="EMBL/GenBank/DDBJ databases">
        <authorList>
            <person name="Martin H S."/>
        </authorList>
    </citation>
    <scope>NUCLEOTIDE SEQUENCE</scope>
</reference>
<proteinExistence type="predicted"/>
<sequence length="928" mass="103673">MIGVQTVVFITQMNAPAGLEHAIAEPANTEGISSGCEASGVREEIARDYAALQSRLRREFSDRREKIYAASRPVATEEQLSADFHKKLTEWQRMKGVKQPPPVPARQDLSDDFLKKWDEWKRMKETNSVPAWEEEAKPDEVLVQTSTGLFKFQGISRSFTRKLHEWEKSRGIAPEASTSALLRAARAKGKLPSTALTRTQSDGSVAPSASPGRVHASSLSVNDADDFDSEYEREHSLIGADECDGGNGREAVLVEVEAEEICTAAPLVAVSPRHTPQKPVYTYGQAEARHLCETNSTVTGTAVLQPNGAVILSDSRSIKSKEQATVSTKSSREQLTQEKSARVKLVRQPSIEEDAKFIRKTIEEIERGSSSNRFKEYKSDFQRLDNSYDKQSPSTSKSVSLKNLKQFDNVKEQKNGSDEAKDDSKRKDVDKNNGKKKSKSRARLEREQSKPSETDTEPEVDTVTVEIPRRRKRPRRPSEKPRTPPLHSDSDEEVFVLRLKAPETRDISPEVIVKTTRKIFSPVVRSGESIPRAVIPVDVEDLDEVRPLTNRKSEPRMQKDHSRKKENDNKSKGSGDLQDEEPKQSSRPPLPSSPSSQRKPPPKETAPSIRIMIQRYNKKINEEGPPSGASSGTTSPAWRSPKSERRRPPDMPMGVNIRNNPFLEREVQKSASASQLPRRDQTSVDKILNPTPESYDGVLKSHSANALHPKQTRSVVSPPKIEDSQETIQNSAASTDTIVPVKQEIFNLSSEVNTYVPPPVLRQQSETIIPSLSRFMAENPGYFERSLSATEPPNPSINSEVVAAKLSERAARIRAAREKFLSSTTPMRREGTSSANDLRPVDRSSRISYESDAAESQENTSESALGRSMSTGMVNVDREAWQRVTEGPRRERPRSRFSLARLAAKLRRKDESAVSRLCRQSLLVQLRK</sequence>
<feature type="compositionally biased region" description="Polar residues" evidence="1">
    <location>
        <begin position="854"/>
        <end position="871"/>
    </location>
</feature>
<protein>
    <submittedName>
        <fullName evidence="2">Uncharacterized protein</fullName>
    </submittedName>
</protein>
<dbReference type="Proteomes" id="UP000838878">
    <property type="component" value="Chromosome 4"/>
</dbReference>
<dbReference type="OrthoDB" id="8191083at2759"/>
<organism evidence="2 3">
    <name type="scientific">Brenthis ino</name>
    <name type="common">lesser marbled fritillary</name>
    <dbReference type="NCBI Taxonomy" id="405034"/>
    <lineage>
        <taxon>Eukaryota</taxon>
        <taxon>Metazoa</taxon>
        <taxon>Ecdysozoa</taxon>
        <taxon>Arthropoda</taxon>
        <taxon>Hexapoda</taxon>
        <taxon>Insecta</taxon>
        <taxon>Pterygota</taxon>
        <taxon>Neoptera</taxon>
        <taxon>Endopterygota</taxon>
        <taxon>Lepidoptera</taxon>
        <taxon>Glossata</taxon>
        <taxon>Ditrysia</taxon>
        <taxon>Papilionoidea</taxon>
        <taxon>Nymphalidae</taxon>
        <taxon>Heliconiinae</taxon>
        <taxon>Argynnini</taxon>
        <taxon>Brenthis</taxon>
    </lineage>
</organism>
<feature type="compositionally biased region" description="Low complexity" evidence="1">
    <location>
        <begin position="624"/>
        <end position="637"/>
    </location>
</feature>
<keyword evidence="3" id="KW-1185">Reference proteome</keyword>
<feature type="compositionally biased region" description="Basic and acidic residues" evidence="1">
    <location>
        <begin position="551"/>
        <end position="573"/>
    </location>
</feature>